<organism evidence="3 4">
    <name type="scientific">Algicella marina</name>
    <dbReference type="NCBI Taxonomy" id="2683284"/>
    <lineage>
        <taxon>Bacteria</taxon>
        <taxon>Pseudomonadati</taxon>
        <taxon>Pseudomonadota</taxon>
        <taxon>Alphaproteobacteria</taxon>
        <taxon>Rhodobacterales</taxon>
        <taxon>Paracoccaceae</taxon>
        <taxon>Algicella</taxon>
    </lineage>
</organism>
<name>A0A6P1SYW4_9RHOB</name>
<evidence type="ECO:0000313" key="4">
    <source>
        <dbReference type="Proteomes" id="UP000464495"/>
    </source>
</evidence>
<proteinExistence type="predicted"/>
<reference evidence="3 4" key="1">
    <citation type="submission" date="2019-12" db="EMBL/GenBank/DDBJ databases">
        <title>Complete genome sequence of Algicella marina strain 9Alg 56(T) isolated from the red alga Tichocarpus crinitus.</title>
        <authorList>
            <person name="Kim S.-G."/>
            <person name="Nedashkovskaya O.I."/>
        </authorList>
    </citation>
    <scope>NUCLEOTIDE SEQUENCE [LARGE SCALE GENOMIC DNA]</scope>
    <source>
        <strain evidence="3 4">9Alg 56</strain>
    </source>
</reference>
<dbReference type="Pfam" id="PF13464">
    <property type="entry name" value="RodZ_C"/>
    <property type="match status" value="1"/>
</dbReference>
<dbReference type="AlphaFoldDB" id="A0A6P1SYW4"/>
<keyword evidence="1" id="KW-1133">Transmembrane helix</keyword>
<dbReference type="Proteomes" id="UP000464495">
    <property type="component" value="Chromosome"/>
</dbReference>
<dbReference type="InterPro" id="IPR050400">
    <property type="entry name" value="Bact_Cytoskel_RodZ"/>
</dbReference>
<dbReference type="Pfam" id="PF13413">
    <property type="entry name" value="HTH_25"/>
    <property type="match status" value="1"/>
</dbReference>
<evidence type="ECO:0000256" key="1">
    <source>
        <dbReference type="SAM" id="Phobius"/>
    </source>
</evidence>
<dbReference type="PANTHER" id="PTHR34475:SF1">
    <property type="entry name" value="CYTOSKELETON PROTEIN RODZ"/>
    <property type="match status" value="1"/>
</dbReference>
<dbReference type="InterPro" id="IPR025194">
    <property type="entry name" value="RodZ-like_C"/>
</dbReference>
<dbReference type="PANTHER" id="PTHR34475">
    <property type="match status" value="1"/>
</dbReference>
<dbReference type="KEGG" id="amaq:GO499_06790"/>
<evidence type="ECO:0000259" key="2">
    <source>
        <dbReference type="Pfam" id="PF13464"/>
    </source>
</evidence>
<protein>
    <submittedName>
        <fullName evidence="3">DUF4115 domain-containing protein</fullName>
    </submittedName>
</protein>
<keyword evidence="4" id="KW-1185">Reference proteome</keyword>
<dbReference type="EMBL" id="CP046620">
    <property type="protein sequence ID" value="QHQ34927.1"/>
    <property type="molecule type" value="Genomic_DNA"/>
</dbReference>
<dbReference type="InterPro" id="IPR010982">
    <property type="entry name" value="Lambda_DNA-bd_dom_sf"/>
</dbReference>
<gene>
    <name evidence="3" type="ORF">GO499_06790</name>
</gene>
<keyword evidence="1" id="KW-0472">Membrane</keyword>
<keyword evidence="1" id="KW-0812">Transmembrane</keyword>
<dbReference type="GO" id="GO:0003677">
    <property type="term" value="F:DNA binding"/>
    <property type="evidence" value="ECO:0007669"/>
    <property type="project" value="InterPro"/>
</dbReference>
<evidence type="ECO:0000313" key="3">
    <source>
        <dbReference type="EMBL" id="QHQ34927.1"/>
    </source>
</evidence>
<accession>A0A6P1SYW4</accession>
<feature type="domain" description="Cytoskeleton protein RodZ-like C-terminal" evidence="2">
    <location>
        <begin position="298"/>
        <end position="364"/>
    </location>
</feature>
<sequence length="398" mass="42774">MDSVSSIAEIRGFDSFEVRLGDELRGERATLGKSLLDVQRDLRIKASYIAAIENCDTDVFPNKGFVAGYVRSYARYLGLDPEAVFQRFSVESGFSGVNAELTPQKRRAGGQQVLSGPVRVDRQDPLFSPVMSSVTAQASRFSDFSFSALGSLLVLFALIGGLGYGGMAVLRDIQRVDIRPIDQRPEAISDVTEIVAPGQGTVNVLPDDHAMLGNTRRDQSLQRMYEPEELATPVFTPRDGPIVEIDPNSIVSVANRSSRPLDGIAAGSQLAETRAAAQEVETPQVRVEPETPVIAVIAQRPAWVRVYQQDGTILFEKILETGEMYTLPADTDGPLIRAGNAGSVYLAVNQKLYGPIGSGTGVAKNVSMLPGDVADAFKELTEIPDVMQASLAAAAAAE</sequence>
<feature type="transmembrane region" description="Helical" evidence="1">
    <location>
        <begin position="146"/>
        <end position="170"/>
    </location>
</feature>
<dbReference type="Gene3D" id="1.10.260.40">
    <property type="entry name" value="lambda repressor-like DNA-binding domains"/>
    <property type="match status" value="1"/>
</dbReference>